<dbReference type="SMART" id="SM00387">
    <property type="entry name" value="HATPase_c"/>
    <property type="match status" value="1"/>
</dbReference>
<reference evidence="13 14" key="1">
    <citation type="submission" date="2021-04" db="EMBL/GenBank/DDBJ databases">
        <title>Genome analysis of Polyangium sp.</title>
        <authorList>
            <person name="Li Y."/>
            <person name="Wang J."/>
        </authorList>
    </citation>
    <scope>NUCLEOTIDE SEQUENCE [LARGE SCALE GENOMIC DNA]</scope>
    <source>
        <strain evidence="13 14">SDU14</strain>
    </source>
</reference>
<dbReference type="InterPro" id="IPR003594">
    <property type="entry name" value="HATPase_dom"/>
</dbReference>
<dbReference type="FunFam" id="3.30.565.10:FF:000006">
    <property type="entry name" value="Sensor histidine kinase WalK"/>
    <property type="match status" value="1"/>
</dbReference>
<keyword evidence="7 13" id="KW-0418">Kinase</keyword>
<evidence type="ECO:0000256" key="10">
    <source>
        <dbReference type="ARBA" id="ARBA00023136"/>
    </source>
</evidence>
<dbReference type="SMART" id="SM00388">
    <property type="entry name" value="HisKA"/>
    <property type="match status" value="1"/>
</dbReference>
<evidence type="ECO:0000256" key="7">
    <source>
        <dbReference type="ARBA" id="ARBA00022777"/>
    </source>
</evidence>
<evidence type="ECO:0000256" key="3">
    <source>
        <dbReference type="ARBA" id="ARBA00012438"/>
    </source>
</evidence>
<organism evidence="13 14">
    <name type="scientific">Polyangium jinanense</name>
    <dbReference type="NCBI Taxonomy" id="2829994"/>
    <lineage>
        <taxon>Bacteria</taxon>
        <taxon>Pseudomonadati</taxon>
        <taxon>Myxococcota</taxon>
        <taxon>Polyangia</taxon>
        <taxon>Polyangiales</taxon>
        <taxon>Polyangiaceae</taxon>
        <taxon>Polyangium</taxon>
    </lineage>
</organism>
<dbReference type="Gene3D" id="6.10.340.10">
    <property type="match status" value="1"/>
</dbReference>
<feature type="domain" description="Histidine kinase" evidence="11">
    <location>
        <begin position="274"/>
        <end position="488"/>
    </location>
</feature>
<evidence type="ECO:0000313" key="13">
    <source>
        <dbReference type="EMBL" id="MDC3989522.1"/>
    </source>
</evidence>
<proteinExistence type="predicted"/>
<dbReference type="CDD" id="cd00082">
    <property type="entry name" value="HisKA"/>
    <property type="match status" value="1"/>
</dbReference>
<evidence type="ECO:0000256" key="8">
    <source>
        <dbReference type="ARBA" id="ARBA00022989"/>
    </source>
</evidence>
<dbReference type="SUPFAM" id="SSF47384">
    <property type="entry name" value="Homodimeric domain of signal transducing histidine kinase"/>
    <property type="match status" value="1"/>
</dbReference>
<dbReference type="GO" id="GO:0000155">
    <property type="term" value="F:phosphorelay sensor kinase activity"/>
    <property type="evidence" value="ECO:0007669"/>
    <property type="project" value="InterPro"/>
</dbReference>
<dbReference type="SUPFAM" id="SSF55874">
    <property type="entry name" value="ATPase domain of HSP90 chaperone/DNA topoisomerase II/histidine kinase"/>
    <property type="match status" value="1"/>
</dbReference>
<dbReference type="PRINTS" id="PR00344">
    <property type="entry name" value="BCTRLSENSOR"/>
</dbReference>
<dbReference type="CDD" id="cd00075">
    <property type="entry name" value="HATPase"/>
    <property type="match status" value="1"/>
</dbReference>
<comment type="caution">
    <text evidence="13">The sequence shown here is derived from an EMBL/GenBank/DDBJ whole genome shotgun (WGS) entry which is preliminary data.</text>
</comment>
<dbReference type="InterPro" id="IPR005467">
    <property type="entry name" value="His_kinase_dom"/>
</dbReference>
<evidence type="ECO:0000256" key="4">
    <source>
        <dbReference type="ARBA" id="ARBA00022553"/>
    </source>
</evidence>
<dbReference type="CDD" id="cd06225">
    <property type="entry name" value="HAMP"/>
    <property type="match status" value="1"/>
</dbReference>
<dbReference type="AlphaFoldDB" id="A0A9X3XFU4"/>
<dbReference type="PANTHER" id="PTHR45436">
    <property type="entry name" value="SENSOR HISTIDINE KINASE YKOH"/>
    <property type="match status" value="1"/>
</dbReference>
<accession>A0A9X3XFU4</accession>
<name>A0A9X3XFU4_9BACT</name>
<gene>
    <name evidence="13" type="ORF">KEG57_54195</name>
</gene>
<evidence type="ECO:0000256" key="1">
    <source>
        <dbReference type="ARBA" id="ARBA00000085"/>
    </source>
</evidence>
<keyword evidence="5" id="KW-0808">Transferase</keyword>
<evidence type="ECO:0000256" key="5">
    <source>
        <dbReference type="ARBA" id="ARBA00022679"/>
    </source>
</evidence>
<dbReference type="SMART" id="SM00304">
    <property type="entry name" value="HAMP"/>
    <property type="match status" value="1"/>
</dbReference>
<keyword evidence="8" id="KW-1133">Transmembrane helix</keyword>
<keyword evidence="10" id="KW-0472">Membrane</keyword>
<evidence type="ECO:0000256" key="6">
    <source>
        <dbReference type="ARBA" id="ARBA00022692"/>
    </source>
</evidence>
<dbReference type="InterPro" id="IPR050428">
    <property type="entry name" value="TCS_sensor_his_kinase"/>
</dbReference>
<keyword evidence="9" id="KW-0902">Two-component regulatory system</keyword>
<dbReference type="InterPro" id="IPR003660">
    <property type="entry name" value="HAMP_dom"/>
</dbReference>
<dbReference type="Pfam" id="PF00512">
    <property type="entry name" value="HisKA"/>
    <property type="match status" value="1"/>
</dbReference>
<keyword evidence="6" id="KW-0812">Transmembrane</keyword>
<comment type="catalytic activity">
    <reaction evidence="1">
        <text>ATP + protein L-histidine = ADP + protein N-phospho-L-histidine.</text>
        <dbReference type="EC" id="2.7.13.3"/>
    </reaction>
</comment>
<keyword evidence="4" id="KW-0597">Phosphoprotein</keyword>
<dbReference type="PROSITE" id="PS50109">
    <property type="entry name" value="HIS_KIN"/>
    <property type="match status" value="1"/>
</dbReference>
<dbReference type="InterPro" id="IPR036097">
    <property type="entry name" value="HisK_dim/P_sf"/>
</dbReference>
<comment type="subcellular location">
    <subcellularLocation>
        <location evidence="2">Membrane</location>
    </subcellularLocation>
</comment>
<dbReference type="Pfam" id="PF00672">
    <property type="entry name" value="HAMP"/>
    <property type="match status" value="1"/>
</dbReference>
<dbReference type="PROSITE" id="PS50885">
    <property type="entry name" value="HAMP"/>
    <property type="match status" value="1"/>
</dbReference>
<protein>
    <recommendedName>
        <fullName evidence="3">histidine kinase</fullName>
        <ecNumber evidence="3">2.7.13.3</ecNumber>
    </recommendedName>
</protein>
<dbReference type="GO" id="GO:0005886">
    <property type="term" value="C:plasma membrane"/>
    <property type="evidence" value="ECO:0007669"/>
    <property type="project" value="TreeGrafter"/>
</dbReference>
<evidence type="ECO:0000259" key="12">
    <source>
        <dbReference type="PROSITE" id="PS50885"/>
    </source>
</evidence>
<dbReference type="RefSeq" id="WP_272425363.1">
    <property type="nucleotide sequence ID" value="NZ_JAGTJJ010000119.1"/>
</dbReference>
<keyword evidence="14" id="KW-1185">Reference proteome</keyword>
<feature type="domain" description="HAMP" evidence="12">
    <location>
        <begin position="213"/>
        <end position="266"/>
    </location>
</feature>
<dbReference type="Proteomes" id="UP001151081">
    <property type="component" value="Unassembled WGS sequence"/>
</dbReference>
<dbReference type="EC" id="2.7.13.3" evidence="3"/>
<sequence length="502" mass="53553">MARRKHSLRRRTFAVVLAVVLAPVGIVFGARYDDAGEEDRMRARVLRAAEAARSIVATNPDASSTLAASIEEAAAGERVRLRVIDGAGVVVADHDHEPATSLRDRIGDLFFGPDGAPTLRTYEELAPRLAERPEVQRALAEGHAEGCERALGGKLLVCHAALRVPLTTPARVVLAQKSSPRVIRAISDVRYPLLKLSFFVLVGGLALAWWLGRRIVRPIEELRAEVLDRASRPLSGPPIPVREKDEFGDLAGAFNTLLAAIAERSQKNHAFMADLVHELKSPVAAVRAAAEALPGEGPPNPARIERLRQVLFDSSKRLDALVSQFLELARAEAGLPSEERTALDAAELVAAIASALQKDERHAGITFELDAAPAPVEVVPARIEAAVRNLLDNAADFAGEGGTVRARVRAEAGQCVIEVEDTGPGIPPENLPRIFDRFFTDRPAGKGQGTGLGLALAKAIVEAHGGSLVAASKPGKGALFLLRLPLVSHGVHIPSDDVSPPR</sequence>
<dbReference type="InterPro" id="IPR003661">
    <property type="entry name" value="HisK_dim/P_dom"/>
</dbReference>
<evidence type="ECO:0000259" key="11">
    <source>
        <dbReference type="PROSITE" id="PS50109"/>
    </source>
</evidence>
<evidence type="ECO:0000256" key="2">
    <source>
        <dbReference type="ARBA" id="ARBA00004370"/>
    </source>
</evidence>
<dbReference type="InterPro" id="IPR036890">
    <property type="entry name" value="HATPase_C_sf"/>
</dbReference>
<dbReference type="Gene3D" id="1.10.287.130">
    <property type="match status" value="1"/>
</dbReference>
<dbReference type="PANTHER" id="PTHR45436:SF5">
    <property type="entry name" value="SENSOR HISTIDINE KINASE TRCS"/>
    <property type="match status" value="1"/>
</dbReference>
<evidence type="ECO:0000313" key="14">
    <source>
        <dbReference type="Proteomes" id="UP001151081"/>
    </source>
</evidence>
<dbReference type="InterPro" id="IPR004358">
    <property type="entry name" value="Sig_transdc_His_kin-like_C"/>
</dbReference>
<dbReference type="SUPFAM" id="SSF158472">
    <property type="entry name" value="HAMP domain-like"/>
    <property type="match status" value="1"/>
</dbReference>
<evidence type="ECO:0000256" key="9">
    <source>
        <dbReference type="ARBA" id="ARBA00023012"/>
    </source>
</evidence>
<dbReference type="Pfam" id="PF02518">
    <property type="entry name" value="HATPase_c"/>
    <property type="match status" value="1"/>
</dbReference>
<dbReference type="EMBL" id="JAGTJJ010000119">
    <property type="protein sequence ID" value="MDC3989522.1"/>
    <property type="molecule type" value="Genomic_DNA"/>
</dbReference>
<dbReference type="Gene3D" id="3.30.565.10">
    <property type="entry name" value="Histidine kinase-like ATPase, C-terminal domain"/>
    <property type="match status" value="1"/>
</dbReference>